<dbReference type="EMBL" id="CAJOBH010125644">
    <property type="protein sequence ID" value="CAF4733489.1"/>
    <property type="molecule type" value="Genomic_DNA"/>
</dbReference>
<dbReference type="Proteomes" id="UP000681967">
    <property type="component" value="Unassembled WGS sequence"/>
</dbReference>
<name>A0A8S3AI55_9BILA</name>
<evidence type="ECO:0000313" key="3">
    <source>
        <dbReference type="Proteomes" id="UP000681967"/>
    </source>
</evidence>
<evidence type="ECO:0000313" key="2">
    <source>
        <dbReference type="EMBL" id="CAF4733489.1"/>
    </source>
</evidence>
<feature type="non-terminal residue" evidence="2">
    <location>
        <position position="1"/>
    </location>
</feature>
<accession>A0A8S3AI55</accession>
<evidence type="ECO:0000313" key="1">
    <source>
        <dbReference type="EMBL" id="CAF4403233.1"/>
    </source>
</evidence>
<dbReference type="AlphaFoldDB" id="A0A8S3AI55"/>
<dbReference type="EMBL" id="CAJOBH010056264">
    <property type="protein sequence ID" value="CAF4403233.1"/>
    <property type="molecule type" value="Genomic_DNA"/>
</dbReference>
<gene>
    <name evidence="1" type="ORF">BYL167_LOCUS31643</name>
    <name evidence="2" type="ORF">BYL167_LOCUS45361</name>
</gene>
<organism evidence="2 3">
    <name type="scientific">Rotaria magnacalcarata</name>
    <dbReference type="NCBI Taxonomy" id="392030"/>
    <lineage>
        <taxon>Eukaryota</taxon>
        <taxon>Metazoa</taxon>
        <taxon>Spiralia</taxon>
        <taxon>Gnathifera</taxon>
        <taxon>Rotifera</taxon>
        <taxon>Eurotatoria</taxon>
        <taxon>Bdelloidea</taxon>
        <taxon>Philodinida</taxon>
        <taxon>Philodinidae</taxon>
        <taxon>Rotaria</taxon>
    </lineage>
</organism>
<proteinExistence type="predicted"/>
<protein>
    <submittedName>
        <fullName evidence="2">Uncharacterized protein</fullName>
    </submittedName>
</protein>
<reference evidence="2" key="1">
    <citation type="submission" date="2021-02" db="EMBL/GenBank/DDBJ databases">
        <authorList>
            <person name="Nowell W R."/>
        </authorList>
    </citation>
    <scope>NUCLEOTIDE SEQUENCE</scope>
</reference>
<comment type="caution">
    <text evidence="2">The sequence shown here is derived from an EMBL/GenBank/DDBJ whole genome shotgun (WGS) entry which is preliminary data.</text>
</comment>
<sequence>MWASESDVIKETADLFVTLSMKKDSSLIIIKNDLFWTLA</sequence>